<dbReference type="RefSeq" id="XP_002176519.1">
    <property type="nucleotide sequence ID" value="XM_002176483.1"/>
</dbReference>
<reference evidence="7 8" key="1">
    <citation type="journal article" date="2008" name="Nature">
        <title>The Phaeodactylum genome reveals the evolutionary history of diatom genomes.</title>
        <authorList>
            <person name="Bowler C."/>
            <person name="Allen A.E."/>
            <person name="Badger J.H."/>
            <person name="Grimwood J."/>
            <person name="Jabbari K."/>
            <person name="Kuo A."/>
            <person name="Maheswari U."/>
            <person name="Martens C."/>
            <person name="Maumus F."/>
            <person name="Otillar R.P."/>
            <person name="Rayko E."/>
            <person name="Salamov A."/>
            <person name="Vandepoele K."/>
            <person name="Beszteri B."/>
            <person name="Gruber A."/>
            <person name="Heijde M."/>
            <person name="Katinka M."/>
            <person name="Mock T."/>
            <person name="Valentin K."/>
            <person name="Verret F."/>
            <person name="Berges J.A."/>
            <person name="Brownlee C."/>
            <person name="Cadoret J.P."/>
            <person name="Chiovitti A."/>
            <person name="Choi C.J."/>
            <person name="Coesel S."/>
            <person name="De Martino A."/>
            <person name="Detter J.C."/>
            <person name="Durkin C."/>
            <person name="Falciatore A."/>
            <person name="Fournet J."/>
            <person name="Haruta M."/>
            <person name="Huysman M.J."/>
            <person name="Jenkins B.D."/>
            <person name="Jiroutova K."/>
            <person name="Jorgensen R.E."/>
            <person name="Joubert Y."/>
            <person name="Kaplan A."/>
            <person name="Kroger N."/>
            <person name="Kroth P.G."/>
            <person name="La Roche J."/>
            <person name="Lindquist E."/>
            <person name="Lommer M."/>
            <person name="Martin-Jezequel V."/>
            <person name="Lopez P.J."/>
            <person name="Lucas S."/>
            <person name="Mangogna M."/>
            <person name="McGinnis K."/>
            <person name="Medlin L.K."/>
            <person name="Montsant A."/>
            <person name="Oudot-Le Secq M.P."/>
            <person name="Napoli C."/>
            <person name="Obornik M."/>
            <person name="Parker M.S."/>
            <person name="Petit J.L."/>
            <person name="Porcel B.M."/>
            <person name="Poulsen N."/>
            <person name="Robison M."/>
            <person name="Rychlewski L."/>
            <person name="Rynearson T.A."/>
            <person name="Schmutz J."/>
            <person name="Shapiro H."/>
            <person name="Siaut M."/>
            <person name="Stanley M."/>
            <person name="Sussman M.R."/>
            <person name="Taylor A.R."/>
            <person name="Vardi A."/>
            <person name="von Dassow P."/>
            <person name="Vyverman W."/>
            <person name="Willis A."/>
            <person name="Wyrwicz L.S."/>
            <person name="Rokhsar D.S."/>
            <person name="Weissenbach J."/>
            <person name="Armbrust E.V."/>
            <person name="Green B.R."/>
            <person name="Van de Peer Y."/>
            <person name="Grigoriev I.V."/>
        </authorList>
    </citation>
    <scope>NUCLEOTIDE SEQUENCE [LARGE SCALE GENOMIC DNA]</scope>
    <source>
        <strain evidence="7 8">CCAP 1055/1</strain>
    </source>
</reference>
<name>B7FRC0_PHATC</name>
<keyword evidence="3 6" id="KW-0812">Transmembrane</keyword>
<dbReference type="Pfam" id="PF04117">
    <property type="entry name" value="Mpv17_PMP22"/>
    <property type="match status" value="1"/>
</dbReference>
<sequence>MGSEQSPLLLYSSLVKESAPQGIEQPCQTGAANNQDEVLNLQNPHARLSLSRSLSETWDSYYFILEKHPLLVKSITAFFILGGGDLCGQGLEHWRGTAQVFGIDWVRAGRFAIFGLIGAPWSHYYFHYLDYFLPPSEHPFSVTTALKLLIDQGIQAPALLAVIISALSILKGEVRHHFEVMHMLNFCFSSTGKLWIPASLVNLAFVKPTLRVLYVNVIFFVWTIILSVMLNQS</sequence>
<feature type="transmembrane region" description="Helical" evidence="6">
    <location>
        <begin position="111"/>
        <end position="129"/>
    </location>
</feature>
<dbReference type="eggNOG" id="KOG1944">
    <property type="taxonomic scope" value="Eukaryota"/>
</dbReference>
<evidence type="ECO:0000313" key="8">
    <source>
        <dbReference type="Proteomes" id="UP000000759"/>
    </source>
</evidence>
<evidence type="ECO:0000256" key="1">
    <source>
        <dbReference type="ARBA" id="ARBA00004141"/>
    </source>
</evidence>
<dbReference type="GeneID" id="7196651"/>
<evidence type="ECO:0000256" key="3">
    <source>
        <dbReference type="ARBA" id="ARBA00022692"/>
    </source>
</evidence>
<dbReference type="InterPro" id="IPR007248">
    <property type="entry name" value="Mpv17_PMP22"/>
</dbReference>
<keyword evidence="5 6" id="KW-0472">Membrane</keyword>
<organism evidence="7 8">
    <name type="scientific">Phaeodactylum tricornutum (strain CCAP 1055/1)</name>
    <dbReference type="NCBI Taxonomy" id="556484"/>
    <lineage>
        <taxon>Eukaryota</taxon>
        <taxon>Sar</taxon>
        <taxon>Stramenopiles</taxon>
        <taxon>Ochrophyta</taxon>
        <taxon>Bacillariophyta</taxon>
        <taxon>Bacillariophyceae</taxon>
        <taxon>Bacillariophycidae</taxon>
        <taxon>Naviculales</taxon>
        <taxon>Phaeodactylaceae</taxon>
        <taxon>Phaeodactylum</taxon>
    </lineage>
</organism>
<dbReference type="PANTHER" id="PTHR11266">
    <property type="entry name" value="PEROXISOMAL MEMBRANE PROTEIN 2, PXMP2 MPV17"/>
    <property type="match status" value="1"/>
</dbReference>
<dbReference type="EMBL" id="CM000605">
    <property type="protein sequence ID" value="EEC50982.1"/>
    <property type="molecule type" value="Genomic_DNA"/>
</dbReference>
<comment type="similarity">
    <text evidence="2 6">Belongs to the peroxisomal membrane protein PXMP2/4 family.</text>
</comment>
<dbReference type="STRING" id="556484.B7FRC0"/>
<reference evidence="8" key="2">
    <citation type="submission" date="2008-08" db="EMBL/GenBank/DDBJ databases">
        <authorList>
            <consortium name="Diatom Consortium"/>
            <person name="Grigoriev I."/>
            <person name="Grimwood J."/>
            <person name="Kuo A."/>
            <person name="Otillar R.P."/>
            <person name="Salamov A."/>
            <person name="Detter J.C."/>
            <person name="Lindquist E."/>
            <person name="Shapiro H."/>
            <person name="Lucas S."/>
            <person name="Glavina del Rio T."/>
            <person name="Pitluck S."/>
            <person name="Rokhsar D."/>
            <person name="Bowler C."/>
        </authorList>
    </citation>
    <scope>GENOME REANNOTATION</scope>
    <source>
        <strain evidence="8">CCAP 1055/1</strain>
    </source>
</reference>
<dbReference type="GO" id="GO:0016020">
    <property type="term" value="C:membrane"/>
    <property type="evidence" value="ECO:0007669"/>
    <property type="project" value="UniProtKB-SubCell"/>
</dbReference>
<dbReference type="PANTHER" id="PTHR11266:SF80">
    <property type="entry name" value="PEROXISOMAL MEMBRANE PROTEIN 2"/>
    <property type="match status" value="1"/>
</dbReference>
<dbReference type="GO" id="GO:0005737">
    <property type="term" value="C:cytoplasm"/>
    <property type="evidence" value="ECO:0007669"/>
    <property type="project" value="TreeGrafter"/>
</dbReference>
<feature type="transmembrane region" description="Helical" evidence="6">
    <location>
        <begin position="149"/>
        <end position="170"/>
    </location>
</feature>
<feature type="transmembrane region" description="Helical" evidence="6">
    <location>
        <begin position="212"/>
        <end position="230"/>
    </location>
</feature>
<keyword evidence="4 6" id="KW-1133">Transmembrane helix</keyword>
<comment type="subcellular location">
    <subcellularLocation>
        <location evidence="1">Membrane</location>
        <topology evidence="1">Multi-pass membrane protein</topology>
    </subcellularLocation>
</comment>
<dbReference type="HOGENOM" id="CLU_1100291_0_0_1"/>
<dbReference type="KEGG" id="pti:PHATRDRAFT_31437"/>
<evidence type="ECO:0000256" key="6">
    <source>
        <dbReference type="RuleBase" id="RU363053"/>
    </source>
</evidence>
<evidence type="ECO:0000256" key="2">
    <source>
        <dbReference type="ARBA" id="ARBA00006824"/>
    </source>
</evidence>
<dbReference type="InParanoid" id="B7FRC0"/>
<dbReference type="PaxDb" id="2850-Phatr31437"/>
<protein>
    <recommendedName>
        <fullName evidence="9">Peroxisomal membrane protein</fullName>
    </recommendedName>
</protein>
<evidence type="ECO:0000313" key="7">
    <source>
        <dbReference type="EMBL" id="EEC50982.1"/>
    </source>
</evidence>
<evidence type="ECO:0000256" key="5">
    <source>
        <dbReference type="ARBA" id="ARBA00023136"/>
    </source>
</evidence>
<dbReference type="AlphaFoldDB" id="B7FRC0"/>
<evidence type="ECO:0000256" key="4">
    <source>
        <dbReference type="ARBA" id="ARBA00022989"/>
    </source>
</evidence>
<proteinExistence type="inferred from homology"/>
<gene>
    <name evidence="7" type="ORF">PHATRDRAFT_31437</name>
</gene>
<dbReference type="OrthoDB" id="430207at2759"/>
<evidence type="ECO:0008006" key="9">
    <source>
        <dbReference type="Google" id="ProtNLM"/>
    </source>
</evidence>
<keyword evidence="8" id="KW-1185">Reference proteome</keyword>
<dbReference type="Proteomes" id="UP000000759">
    <property type="component" value="Chromosome 1"/>
</dbReference>
<feature type="transmembrane region" description="Helical" evidence="6">
    <location>
        <begin position="182"/>
        <end position="206"/>
    </location>
</feature>
<accession>B7FRC0</accession>